<proteinExistence type="predicted"/>
<dbReference type="KEGG" id="hli:HLI_07420"/>
<gene>
    <name evidence="2" type="ORF">HLI_07420</name>
</gene>
<dbReference type="PROSITE" id="PS51186">
    <property type="entry name" value="GNAT"/>
    <property type="match status" value="1"/>
</dbReference>
<dbReference type="EMBL" id="CP026118">
    <property type="protein sequence ID" value="QAS52064.1"/>
    <property type="molecule type" value="Genomic_DNA"/>
</dbReference>
<dbReference type="InterPro" id="IPR051531">
    <property type="entry name" value="N-acetyltransferase"/>
</dbReference>
<protein>
    <submittedName>
        <fullName evidence="2">GNAT family N-acetyltransferase</fullName>
    </submittedName>
</protein>
<evidence type="ECO:0000259" key="1">
    <source>
        <dbReference type="PROSITE" id="PS51186"/>
    </source>
</evidence>
<dbReference type="InterPro" id="IPR016181">
    <property type="entry name" value="Acyl_CoA_acyltransferase"/>
</dbReference>
<dbReference type="AlphaFoldDB" id="A0A410MBE0"/>
<keyword evidence="2" id="KW-0808">Transferase</keyword>
<dbReference type="Gene3D" id="3.40.630.30">
    <property type="match status" value="1"/>
</dbReference>
<sequence>MVYFESARLIFRDWESGDLDSFRKMNADEHVMSYFPQTLSCDETDKFYDRIQQEFEHHGYGLFAVETKEKNEFIGFIGFHRATFEEDFTPCVEIGYRLKRPAWGKGYATEGARACLDYGFGKLGFDEVFSFTAKINHPSKAVMNKIGLHFVKEFNHPKIDLSSDLCRHVLYKIEK</sequence>
<dbReference type="PANTHER" id="PTHR43792">
    <property type="entry name" value="GNAT FAMILY, PUTATIVE (AFU_ORTHOLOGUE AFUA_3G00765)-RELATED-RELATED"/>
    <property type="match status" value="1"/>
</dbReference>
<dbReference type="Proteomes" id="UP000287756">
    <property type="component" value="Chromosome"/>
</dbReference>
<dbReference type="GO" id="GO:0016747">
    <property type="term" value="F:acyltransferase activity, transferring groups other than amino-acyl groups"/>
    <property type="evidence" value="ECO:0007669"/>
    <property type="project" value="InterPro"/>
</dbReference>
<accession>A0A410MBE0</accession>
<dbReference type="RefSeq" id="WP_128524314.1">
    <property type="nucleotide sequence ID" value="NZ_CP026118.1"/>
</dbReference>
<feature type="domain" description="N-acetyltransferase" evidence="1">
    <location>
        <begin position="9"/>
        <end position="175"/>
    </location>
</feature>
<dbReference type="PANTHER" id="PTHR43792:SF1">
    <property type="entry name" value="N-ACETYLTRANSFERASE DOMAIN-CONTAINING PROTEIN"/>
    <property type="match status" value="1"/>
</dbReference>
<organism evidence="2 3">
    <name type="scientific">Halobacillus litoralis</name>
    <dbReference type="NCBI Taxonomy" id="45668"/>
    <lineage>
        <taxon>Bacteria</taxon>
        <taxon>Bacillati</taxon>
        <taxon>Bacillota</taxon>
        <taxon>Bacilli</taxon>
        <taxon>Bacillales</taxon>
        <taxon>Bacillaceae</taxon>
        <taxon>Halobacillus</taxon>
    </lineage>
</organism>
<evidence type="ECO:0000313" key="3">
    <source>
        <dbReference type="Proteomes" id="UP000287756"/>
    </source>
</evidence>
<name>A0A410MBE0_9BACI</name>
<dbReference type="InterPro" id="IPR000182">
    <property type="entry name" value="GNAT_dom"/>
</dbReference>
<evidence type="ECO:0000313" key="2">
    <source>
        <dbReference type="EMBL" id="QAS52064.1"/>
    </source>
</evidence>
<dbReference type="SUPFAM" id="SSF55729">
    <property type="entry name" value="Acyl-CoA N-acyltransferases (Nat)"/>
    <property type="match status" value="1"/>
</dbReference>
<dbReference type="Pfam" id="PF13302">
    <property type="entry name" value="Acetyltransf_3"/>
    <property type="match status" value="1"/>
</dbReference>
<reference evidence="2 3" key="1">
    <citation type="submission" date="2018-01" db="EMBL/GenBank/DDBJ databases">
        <title>The whole genome sequencing and assembly of Halobacillus litoralis ERB031 strain.</title>
        <authorList>
            <person name="Lee S.-J."/>
            <person name="Park M.-K."/>
            <person name="Kim J.-Y."/>
            <person name="Lee Y.-J."/>
            <person name="Yi H."/>
            <person name="Bahn Y.-S."/>
            <person name="Kim J.F."/>
            <person name="Lee D.-W."/>
        </authorList>
    </citation>
    <scope>NUCLEOTIDE SEQUENCE [LARGE SCALE GENOMIC DNA]</scope>
    <source>
        <strain evidence="2 3">ERB 031</strain>
    </source>
</reference>
<dbReference type="OrthoDB" id="9798081at2"/>